<organism evidence="1">
    <name type="scientific">Cacopsylla melanoneura</name>
    <dbReference type="NCBI Taxonomy" id="428564"/>
    <lineage>
        <taxon>Eukaryota</taxon>
        <taxon>Metazoa</taxon>
        <taxon>Ecdysozoa</taxon>
        <taxon>Arthropoda</taxon>
        <taxon>Hexapoda</taxon>
        <taxon>Insecta</taxon>
        <taxon>Pterygota</taxon>
        <taxon>Neoptera</taxon>
        <taxon>Paraneoptera</taxon>
        <taxon>Hemiptera</taxon>
        <taxon>Sternorrhyncha</taxon>
        <taxon>Psylloidea</taxon>
        <taxon>Psyllidae</taxon>
        <taxon>Psyllinae</taxon>
        <taxon>Cacopsylla</taxon>
    </lineage>
</organism>
<dbReference type="EMBL" id="HBUF01564589">
    <property type="protein sequence ID" value="CAG6763933.1"/>
    <property type="molecule type" value="Transcribed_RNA"/>
</dbReference>
<accession>A0A8D9ETX9</accession>
<proteinExistence type="predicted"/>
<reference evidence="1" key="1">
    <citation type="submission" date="2021-05" db="EMBL/GenBank/DDBJ databases">
        <authorList>
            <person name="Alioto T."/>
            <person name="Alioto T."/>
            <person name="Gomez Garrido J."/>
        </authorList>
    </citation>
    <scope>NUCLEOTIDE SEQUENCE</scope>
</reference>
<name>A0A8D9ETX9_9HEMI</name>
<evidence type="ECO:0000313" key="1">
    <source>
        <dbReference type="EMBL" id="CAG6763935.1"/>
    </source>
</evidence>
<sequence>MSEWSKIFRKGILFWMLLQVWVHLSFRVLKKAPLCLPMISILTLTSGSNKVLPSTLIRAKCCTPLSLRQIKMHASFYRRMRAQQLTSGHGKTRTRTHEFVYS</sequence>
<dbReference type="EMBL" id="HBUF01564590">
    <property type="protein sequence ID" value="CAG6763935.1"/>
    <property type="molecule type" value="Transcribed_RNA"/>
</dbReference>
<dbReference type="AlphaFoldDB" id="A0A8D9ETX9"/>
<protein>
    <submittedName>
        <fullName evidence="1">Uncharacterized protein</fullName>
    </submittedName>
</protein>